<evidence type="ECO:0000313" key="4">
    <source>
        <dbReference type="Proteomes" id="UP000053060"/>
    </source>
</evidence>
<dbReference type="SUPFAM" id="SSF48317">
    <property type="entry name" value="Acid phosphatase/Vanadium-dependent haloperoxidase"/>
    <property type="match status" value="1"/>
</dbReference>
<feature type="domain" description="Phosphatidic acid phosphatase type 2/haloperoxidase" evidence="2">
    <location>
        <begin position="54"/>
        <end position="169"/>
    </location>
</feature>
<protein>
    <submittedName>
        <fullName evidence="3">Phosphoesterase</fullName>
    </submittedName>
</protein>
<dbReference type="CDD" id="cd03392">
    <property type="entry name" value="PAP2_like_2"/>
    <property type="match status" value="1"/>
</dbReference>
<gene>
    <name evidence="3" type="ORF">Z045_11595</name>
</gene>
<dbReference type="RefSeq" id="WP_060651990.1">
    <property type="nucleotide sequence ID" value="NZ_AZXY01000005.1"/>
</dbReference>
<dbReference type="Proteomes" id="UP000053060">
    <property type="component" value="Unassembled WGS sequence"/>
</dbReference>
<organism evidence="3 4">
    <name type="scientific">Rhodococcus pyridinivorans KG-16</name>
    <dbReference type="NCBI Taxonomy" id="1441730"/>
    <lineage>
        <taxon>Bacteria</taxon>
        <taxon>Bacillati</taxon>
        <taxon>Actinomycetota</taxon>
        <taxon>Actinomycetes</taxon>
        <taxon>Mycobacteriales</taxon>
        <taxon>Nocardiaceae</taxon>
        <taxon>Rhodococcus</taxon>
    </lineage>
</organism>
<dbReference type="PANTHER" id="PTHR14969">
    <property type="entry name" value="SPHINGOSINE-1-PHOSPHATE PHOSPHOHYDROLASE"/>
    <property type="match status" value="1"/>
</dbReference>
<dbReference type="InterPro" id="IPR000326">
    <property type="entry name" value="PAP2/HPO"/>
</dbReference>
<dbReference type="PANTHER" id="PTHR14969:SF13">
    <property type="entry name" value="AT30094P"/>
    <property type="match status" value="1"/>
</dbReference>
<dbReference type="SMART" id="SM00014">
    <property type="entry name" value="acidPPc"/>
    <property type="match status" value="1"/>
</dbReference>
<accession>A0A0V9UKN7</accession>
<evidence type="ECO:0000256" key="1">
    <source>
        <dbReference type="SAM" id="Phobius"/>
    </source>
</evidence>
<dbReference type="Gene3D" id="1.20.144.10">
    <property type="entry name" value="Phosphatidic acid phosphatase type 2/haloperoxidase"/>
    <property type="match status" value="1"/>
</dbReference>
<feature type="transmembrane region" description="Helical" evidence="1">
    <location>
        <begin position="54"/>
        <end position="76"/>
    </location>
</feature>
<dbReference type="PATRIC" id="fig|1441730.3.peg.2414"/>
<reference evidence="4" key="1">
    <citation type="submission" date="2015-01" db="EMBL/GenBank/DDBJ databases">
        <title>Draft genome sequence of Rhodococcus pyridinivorans strain KG-16, a hydrocarbon-degrading bacterium.</title>
        <authorList>
            <person name="Aggarwal R.K."/>
            <person name="Dawar C."/>
        </authorList>
    </citation>
    <scope>NUCLEOTIDE SEQUENCE [LARGE SCALE GENOMIC DNA]</scope>
    <source>
        <strain evidence="4">KG-16</strain>
    </source>
</reference>
<evidence type="ECO:0000313" key="3">
    <source>
        <dbReference type="EMBL" id="KSZ58530.1"/>
    </source>
</evidence>
<keyword evidence="1" id="KW-0472">Membrane</keyword>
<dbReference type="InterPro" id="IPR036938">
    <property type="entry name" value="PAP2/HPO_sf"/>
</dbReference>
<comment type="caution">
    <text evidence="3">The sequence shown here is derived from an EMBL/GenBank/DDBJ whole genome shotgun (WGS) entry which is preliminary data.</text>
</comment>
<sequence length="179" mass="19416">MTLDAAVLDWMVSLREPGLTTAVTALTHTGGGVATSLIAAATTLLLVRADRLSDAVLVAGAVLTGWPVMVLLKNLFGRVRPPEPERLLALHTESFPSGHAMTSAVLATVLVAVVVRTWPRGDRRRTAATIALAAYTLVIGLSRVYLAAHWFTDVVAGWIFGITWALLWVWLITRVRIRR</sequence>
<feature type="transmembrane region" description="Helical" evidence="1">
    <location>
        <begin position="127"/>
        <end position="148"/>
    </location>
</feature>
<feature type="transmembrane region" description="Helical" evidence="1">
    <location>
        <begin position="154"/>
        <end position="173"/>
    </location>
</feature>
<keyword evidence="1" id="KW-1133">Transmembrane helix</keyword>
<proteinExistence type="predicted"/>
<dbReference type="AlphaFoldDB" id="A0A0V9UKN7"/>
<dbReference type="Pfam" id="PF01569">
    <property type="entry name" value="PAP2"/>
    <property type="match status" value="1"/>
</dbReference>
<name>A0A0V9UKN7_9NOCA</name>
<evidence type="ECO:0000259" key="2">
    <source>
        <dbReference type="SMART" id="SM00014"/>
    </source>
</evidence>
<feature type="transmembrane region" description="Helical" evidence="1">
    <location>
        <begin position="20"/>
        <end position="47"/>
    </location>
</feature>
<feature type="transmembrane region" description="Helical" evidence="1">
    <location>
        <begin position="96"/>
        <end position="115"/>
    </location>
</feature>
<reference evidence="3 4" key="2">
    <citation type="journal article" date="2016" name="Genome Announc.">
        <title>Draft Genome Sequence of a Versatile Hydrocarbon-Degrading Bacterium, Rhodococcus pyridinivorans Strain KG-16, Collected from Oil Fields in India.</title>
        <authorList>
            <person name="Aggarwal R.K."/>
            <person name="Dawar C."/>
            <person name="Phanindranath R."/>
            <person name="Mutnuri L."/>
            <person name="Dayal A.M."/>
        </authorList>
    </citation>
    <scope>NUCLEOTIDE SEQUENCE [LARGE SCALE GENOMIC DNA]</scope>
    <source>
        <strain evidence="3 4">KG-16</strain>
    </source>
</reference>
<keyword evidence="1" id="KW-0812">Transmembrane</keyword>
<dbReference type="EMBL" id="AZXY01000005">
    <property type="protein sequence ID" value="KSZ58530.1"/>
    <property type="molecule type" value="Genomic_DNA"/>
</dbReference>